<gene>
    <name evidence="1" type="ORF">N7E81_04815</name>
</gene>
<name>A0ABY6D968_9BACT</name>
<dbReference type="RefSeq" id="WP_263052150.1">
    <property type="nucleotide sequence ID" value="NZ_CP106735.1"/>
</dbReference>
<evidence type="ECO:0000313" key="2">
    <source>
        <dbReference type="Proteomes" id="UP001062165"/>
    </source>
</evidence>
<evidence type="ECO:0000313" key="1">
    <source>
        <dbReference type="EMBL" id="UXX80420.1"/>
    </source>
</evidence>
<keyword evidence="2" id="KW-1185">Reference proteome</keyword>
<evidence type="ECO:0008006" key="3">
    <source>
        <dbReference type="Google" id="ProtNLM"/>
    </source>
</evidence>
<sequence length="151" mass="17295">MKNVLIALLVFGLVSCSAKKDGSLRESELIGKWTNVSLLVTMKRLEKQDSVLQAKEGEWEKVLKMKPILSEFHEDHTFTAQYSNLQEEIIKEQVGKWLVRNDSLVIVIDGAETVYQFDVKNDRVTYKAKMDWDGDGHANDFYDAVQVKVND</sequence>
<protein>
    <recommendedName>
        <fullName evidence="3">Lipocalin-like domain-containing protein</fullName>
    </recommendedName>
</protein>
<dbReference type="Proteomes" id="UP001062165">
    <property type="component" value="Chromosome"/>
</dbReference>
<organism evidence="1 2">
    <name type="scientific">Reichenbachiella carrageenanivorans</name>
    <dbReference type="NCBI Taxonomy" id="2979869"/>
    <lineage>
        <taxon>Bacteria</taxon>
        <taxon>Pseudomonadati</taxon>
        <taxon>Bacteroidota</taxon>
        <taxon>Cytophagia</taxon>
        <taxon>Cytophagales</taxon>
        <taxon>Reichenbachiellaceae</taxon>
        <taxon>Reichenbachiella</taxon>
    </lineage>
</organism>
<accession>A0ABY6D968</accession>
<dbReference type="PROSITE" id="PS51257">
    <property type="entry name" value="PROKAR_LIPOPROTEIN"/>
    <property type="match status" value="1"/>
</dbReference>
<reference evidence="1" key="1">
    <citation type="submission" date="2022-10" db="EMBL/GenBank/DDBJ databases">
        <title>Comparative genomics and taxonomic characterization of three novel marine species of genus Reichenbachiella exhibiting antioxidant and polysaccharide degradation activities.</title>
        <authorList>
            <person name="Muhammad N."/>
            <person name="Lee Y.-J."/>
            <person name="Ko J."/>
            <person name="Kim S.-G."/>
        </authorList>
    </citation>
    <scope>NUCLEOTIDE SEQUENCE</scope>
    <source>
        <strain evidence="1">Wsw4-B4</strain>
    </source>
</reference>
<proteinExistence type="predicted"/>
<dbReference type="EMBL" id="CP106735">
    <property type="protein sequence ID" value="UXX80420.1"/>
    <property type="molecule type" value="Genomic_DNA"/>
</dbReference>